<dbReference type="InterPro" id="IPR001478">
    <property type="entry name" value="PDZ"/>
</dbReference>
<dbReference type="InterPro" id="IPR036034">
    <property type="entry name" value="PDZ_sf"/>
</dbReference>
<dbReference type="PROSITE" id="PS50106">
    <property type="entry name" value="PDZ"/>
    <property type="match status" value="1"/>
</dbReference>
<feature type="domain" description="PDZ" evidence="2">
    <location>
        <begin position="309"/>
        <end position="364"/>
    </location>
</feature>
<dbReference type="OrthoDB" id="198399at2"/>
<dbReference type="Pfam" id="PF17820">
    <property type="entry name" value="PDZ_6"/>
    <property type="match status" value="1"/>
</dbReference>
<dbReference type="Gene3D" id="2.30.42.10">
    <property type="match status" value="1"/>
</dbReference>
<keyword evidence="4" id="KW-1185">Reference proteome</keyword>
<dbReference type="AlphaFoldDB" id="A0A1S6IZV5"/>
<evidence type="ECO:0000256" key="1">
    <source>
        <dbReference type="SAM" id="Phobius"/>
    </source>
</evidence>
<name>A0A1S6IZV5_9FIRM</name>
<sequence>MFPFTEITPLLAEALAAVFTEKDLLNLFLLVIAIVALQYYRIGKAKEKFFGLKPRGIWRDVLLSVGLGLLGGILASYLMIFVGLSLSGSGLMYLWPLAILLMLIDVRFICFAYAGGILALSSLLFGWPELQVPQILGLVAVLHMVEAFLILVSGHLGAVPTYFKNAEGKVVGGFLLQKFWPIPMAVLMLVGHTNGPSGLLGMSDWLDLLRQGKSTFNTQDVLFIVPGDWWPLIKENLGRFENAIYTLMPVIAGLGYGDLAAARTPRQKGRISAVILGLYSLLLLALAVWADRLAIFAFVAALFAPLGHELVIYLGKRMEMGKPIYQACKQGVKVLDVIPGYPAWQAGIRSGDIIVEVNGMSVNSRQGLEFALGIYKDLQITYYSQSERQIIREGLEIKEQEMLGLLPVPEGNEGNYMELSTQGPLNRWLSNRRQKNGQ</sequence>
<keyword evidence="1" id="KW-0472">Membrane</keyword>
<keyword evidence="1" id="KW-0812">Transmembrane</keyword>
<feature type="transmembrane region" description="Helical" evidence="1">
    <location>
        <begin position="170"/>
        <end position="190"/>
    </location>
</feature>
<protein>
    <submittedName>
        <fullName evidence="3">Signal protein PDZ</fullName>
    </submittedName>
</protein>
<gene>
    <name evidence="3" type="ORF">B0537_15260</name>
</gene>
<feature type="transmembrane region" description="Helical" evidence="1">
    <location>
        <begin position="61"/>
        <end position="80"/>
    </location>
</feature>
<evidence type="ECO:0000259" key="2">
    <source>
        <dbReference type="PROSITE" id="PS50106"/>
    </source>
</evidence>
<dbReference type="STRING" id="1833852.B0537_15260"/>
<dbReference type="EMBL" id="CP019698">
    <property type="protein sequence ID" value="AQS60307.1"/>
    <property type="molecule type" value="Genomic_DNA"/>
</dbReference>
<dbReference type="InterPro" id="IPR041489">
    <property type="entry name" value="PDZ_6"/>
</dbReference>
<dbReference type="KEGG" id="dfg:B0537_15260"/>
<dbReference type="Proteomes" id="UP000189464">
    <property type="component" value="Chromosome"/>
</dbReference>
<reference evidence="3 4" key="1">
    <citation type="journal article" date="2016" name="Int. J. Syst. Evol. Microbiol.">
        <title>Desulfotomaculum ferrireducens sp. nov., a moderately thermophilic sulfate-reducing and dissimilatory Fe(III)-reducing bacterium isolated from compost.</title>
        <authorList>
            <person name="Yang G."/>
            <person name="Guo J."/>
            <person name="Zhuang L."/>
            <person name="Yuan Y."/>
            <person name="Zhou S."/>
        </authorList>
    </citation>
    <scope>NUCLEOTIDE SEQUENCE [LARGE SCALE GENOMIC DNA]</scope>
    <source>
        <strain evidence="3 4">GSS09</strain>
    </source>
</reference>
<organism evidence="3 4">
    <name type="scientific">Desulforamulus ferrireducens</name>
    <dbReference type="NCBI Taxonomy" id="1833852"/>
    <lineage>
        <taxon>Bacteria</taxon>
        <taxon>Bacillati</taxon>
        <taxon>Bacillota</taxon>
        <taxon>Clostridia</taxon>
        <taxon>Eubacteriales</taxon>
        <taxon>Peptococcaceae</taxon>
        <taxon>Desulforamulus</taxon>
    </lineage>
</organism>
<evidence type="ECO:0000313" key="3">
    <source>
        <dbReference type="EMBL" id="AQS60307.1"/>
    </source>
</evidence>
<feature type="transmembrane region" description="Helical" evidence="1">
    <location>
        <begin position="271"/>
        <end position="289"/>
    </location>
</feature>
<feature type="transmembrane region" description="Helical" evidence="1">
    <location>
        <begin position="24"/>
        <end position="40"/>
    </location>
</feature>
<evidence type="ECO:0000313" key="4">
    <source>
        <dbReference type="Proteomes" id="UP000189464"/>
    </source>
</evidence>
<feature type="transmembrane region" description="Helical" evidence="1">
    <location>
        <begin position="134"/>
        <end position="158"/>
    </location>
</feature>
<feature type="transmembrane region" description="Helical" evidence="1">
    <location>
        <begin position="111"/>
        <end position="128"/>
    </location>
</feature>
<dbReference type="SUPFAM" id="SSF50156">
    <property type="entry name" value="PDZ domain-like"/>
    <property type="match status" value="1"/>
</dbReference>
<dbReference type="RefSeq" id="WP_077715341.1">
    <property type="nucleotide sequence ID" value="NZ_CP019698.1"/>
</dbReference>
<feature type="transmembrane region" description="Helical" evidence="1">
    <location>
        <begin position="295"/>
        <end position="315"/>
    </location>
</feature>
<accession>A0A1S6IZV5</accession>
<proteinExistence type="predicted"/>
<keyword evidence="1" id="KW-1133">Transmembrane helix</keyword>
<dbReference type="SMART" id="SM00228">
    <property type="entry name" value="PDZ"/>
    <property type="match status" value="1"/>
</dbReference>